<dbReference type="Proteomes" id="UP000306402">
    <property type="component" value="Unassembled WGS sequence"/>
</dbReference>
<dbReference type="GO" id="GO:0006580">
    <property type="term" value="P:ethanolamine metabolic process"/>
    <property type="evidence" value="ECO:0007669"/>
    <property type="project" value="TreeGrafter"/>
</dbReference>
<gene>
    <name evidence="2" type="ORF">FEN17_17285</name>
</gene>
<protein>
    <submittedName>
        <fullName evidence="2">Glycerophosphodiester phosphodiesterase family protein</fullName>
    </submittedName>
</protein>
<evidence type="ECO:0000313" key="2">
    <source>
        <dbReference type="EMBL" id="TLV01201.1"/>
    </source>
</evidence>
<dbReference type="CDD" id="cd08566">
    <property type="entry name" value="GDPD_AtGDE_like"/>
    <property type="match status" value="1"/>
</dbReference>
<dbReference type="RefSeq" id="WP_138366572.1">
    <property type="nucleotide sequence ID" value="NZ_VCEJ01000004.1"/>
</dbReference>
<dbReference type="AlphaFoldDB" id="A0A5R9KYF3"/>
<dbReference type="GO" id="GO:0008889">
    <property type="term" value="F:glycerophosphodiester phosphodiesterase activity"/>
    <property type="evidence" value="ECO:0007669"/>
    <property type="project" value="TreeGrafter"/>
</dbReference>
<dbReference type="GO" id="GO:0006644">
    <property type="term" value="P:phospholipid metabolic process"/>
    <property type="evidence" value="ECO:0007669"/>
    <property type="project" value="TreeGrafter"/>
</dbReference>
<dbReference type="Gene3D" id="3.20.20.190">
    <property type="entry name" value="Phosphatidylinositol (PI) phosphodiesterase"/>
    <property type="match status" value="1"/>
</dbReference>
<feature type="domain" description="GP-PDE" evidence="1">
    <location>
        <begin position="48"/>
        <end position="291"/>
    </location>
</feature>
<dbReference type="GO" id="GO:0070291">
    <property type="term" value="P:N-acylethanolamine metabolic process"/>
    <property type="evidence" value="ECO:0007669"/>
    <property type="project" value="TreeGrafter"/>
</dbReference>
<comment type="caution">
    <text evidence="2">The sequence shown here is derived from an EMBL/GenBank/DDBJ whole genome shotgun (WGS) entry which is preliminary data.</text>
</comment>
<accession>A0A5R9KYF3</accession>
<evidence type="ECO:0000313" key="3">
    <source>
        <dbReference type="Proteomes" id="UP000306402"/>
    </source>
</evidence>
<dbReference type="OrthoDB" id="384721at2"/>
<dbReference type="PANTHER" id="PTHR46320:SF1">
    <property type="entry name" value="GLYCEROPHOSPHODIESTER PHOSPHODIESTERASE 1"/>
    <property type="match status" value="1"/>
</dbReference>
<dbReference type="Pfam" id="PF03009">
    <property type="entry name" value="GDPD"/>
    <property type="match status" value="1"/>
</dbReference>
<reference evidence="2 3" key="1">
    <citation type="submission" date="2019-05" db="EMBL/GenBank/DDBJ databases">
        <authorList>
            <person name="Qu J.-H."/>
        </authorList>
    </citation>
    <scope>NUCLEOTIDE SEQUENCE [LARGE SCALE GENOMIC DNA]</scope>
    <source>
        <strain evidence="2 3">T17</strain>
    </source>
</reference>
<proteinExistence type="predicted"/>
<dbReference type="InterPro" id="IPR017946">
    <property type="entry name" value="PLC-like_Pdiesterase_TIM-brl"/>
</dbReference>
<dbReference type="PROSITE" id="PS51704">
    <property type="entry name" value="GP_PDE"/>
    <property type="match status" value="1"/>
</dbReference>
<dbReference type="PANTHER" id="PTHR46320">
    <property type="entry name" value="GLYCEROPHOSPHODIESTER PHOSPHODIESTERASE 1"/>
    <property type="match status" value="1"/>
</dbReference>
<sequence>MKLKTALLIASGVIAMHMTFAQKNIGPCNFTKTGTLKAYLKPANRSMPIIMAHQGGTEDGFPGNSMATFERTYEQVPCVMLEFDVRTTADGLLVISHDDDLSLKTNGKGLLSKMYWEDASQLKLKDSQGTVTEYPIPTFQELLTWSKTKNLILIVDKKPETNIRKTVEMLKSTGNISKSVLICYSIGEARMAHQLAPDLMLAVGFNTKELITDVEKSGLPMESLVALTPRELQDKSFYDKIHALNVISSLGTNGNIDTLRADISKPLYQKIAASGPDIICTDNPVLVQSIFQKKD</sequence>
<evidence type="ECO:0000259" key="1">
    <source>
        <dbReference type="PROSITE" id="PS51704"/>
    </source>
</evidence>
<organism evidence="2 3">
    <name type="scientific">Dyadobacter luticola</name>
    <dbReference type="NCBI Taxonomy" id="1979387"/>
    <lineage>
        <taxon>Bacteria</taxon>
        <taxon>Pseudomonadati</taxon>
        <taxon>Bacteroidota</taxon>
        <taxon>Cytophagia</taxon>
        <taxon>Cytophagales</taxon>
        <taxon>Spirosomataceae</taxon>
        <taxon>Dyadobacter</taxon>
    </lineage>
</organism>
<dbReference type="SUPFAM" id="SSF51695">
    <property type="entry name" value="PLC-like phosphodiesterases"/>
    <property type="match status" value="1"/>
</dbReference>
<keyword evidence="3" id="KW-1185">Reference proteome</keyword>
<dbReference type="EMBL" id="VCEJ01000004">
    <property type="protein sequence ID" value="TLV01201.1"/>
    <property type="molecule type" value="Genomic_DNA"/>
</dbReference>
<dbReference type="GO" id="GO:0005886">
    <property type="term" value="C:plasma membrane"/>
    <property type="evidence" value="ECO:0007669"/>
    <property type="project" value="TreeGrafter"/>
</dbReference>
<name>A0A5R9KYF3_9BACT</name>
<dbReference type="InterPro" id="IPR030395">
    <property type="entry name" value="GP_PDE_dom"/>
</dbReference>